<reference evidence="2 3" key="1">
    <citation type="submission" date="2022-10" db="EMBL/GenBank/DDBJ databases">
        <title>Paucibacter sp. hw1 Genome sequencing.</title>
        <authorList>
            <person name="Park S."/>
        </authorList>
    </citation>
    <scope>NUCLEOTIDE SEQUENCE [LARGE SCALE GENOMIC DNA]</scope>
    <source>
        <strain evidence="3">hw1</strain>
    </source>
</reference>
<dbReference type="PANTHER" id="PTHR48079:SF6">
    <property type="entry name" value="NAD(P)-BINDING DOMAIN-CONTAINING PROTEIN-RELATED"/>
    <property type="match status" value="1"/>
</dbReference>
<dbReference type="InterPro" id="IPR036291">
    <property type="entry name" value="NAD(P)-bd_dom_sf"/>
</dbReference>
<protein>
    <submittedName>
        <fullName evidence="2">NAD(P)H-binding protein</fullName>
    </submittedName>
</protein>
<keyword evidence="3" id="KW-1185">Reference proteome</keyword>
<evidence type="ECO:0000313" key="2">
    <source>
        <dbReference type="EMBL" id="MDC8771525.1"/>
    </source>
</evidence>
<dbReference type="Pfam" id="PF05368">
    <property type="entry name" value="NmrA"/>
    <property type="match status" value="1"/>
</dbReference>
<dbReference type="EMBL" id="JAQQXT010000004">
    <property type="protein sequence ID" value="MDC8771525.1"/>
    <property type="molecule type" value="Genomic_DNA"/>
</dbReference>
<dbReference type="Gene3D" id="3.40.50.720">
    <property type="entry name" value="NAD(P)-binding Rossmann-like Domain"/>
    <property type="match status" value="1"/>
</dbReference>
<comment type="caution">
    <text evidence="2">The sequence shown here is derived from an EMBL/GenBank/DDBJ whole genome shotgun (WGS) entry which is preliminary data.</text>
</comment>
<dbReference type="RefSeq" id="WP_273599807.1">
    <property type="nucleotide sequence ID" value="NZ_JAQQXT010000004.1"/>
</dbReference>
<organism evidence="2 3">
    <name type="scientific">Roseateles albus</name>
    <dbReference type="NCBI Taxonomy" id="2987525"/>
    <lineage>
        <taxon>Bacteria</taxon>
        <taxon>Pseudomonadati</taxon>
        <taxon>Pseudomonadota</taxon>
        <taxon>Betaproteobacteria</taxon>
        <taxon>Burkholderiales</taxon>
        <taxon>Sphaerotilaceae</taxon>
        <taxon>Roseateles</taxon>
    </lineage>
</organism>
<feature type="domain" description="NmrA-like" evidence="1">
    <location>
        <begin position="2"/>
        <end position="92"/>
    </location>
</feature>
<accession>A0ABT5KEW0</accession>
<evidence type="ECO:0000259" key="1">
    <source>
        <dbReference type="Pfam" id="PF05368"/>
    </source>
</evidence>
<dbReference type="PANTHER" id="PTHR48079">
    <property type="entry name" value="PROTEIN YEEZ"/>
    <property type="match status" value="1"/>
</dbReference>
<gene>
    <name evidence="2" type="ORF">PRZ03_08060</name>
</gene>
<dbReference type="InterPro" id="IPR008030">
    <property type="entry name" value="NmrA-like"/>
</dbReference>
<proteinExistence type="predicted"/>
<evidence type="ECO:0000313" key="3">
    <source>
        <dbReference type="Proteomes" id="UP001221189"/>
    </source>
</evidence>
<dbReference type="SUPFAM" id="SSF51735">
    <property type="entry name" value="NAD(P)-binding Rossmann-fold domains"/>
    <property type="match status" value="1"/>
</dbReference>
<dbReference type="Proteomes" id="UP001221189">
    <property type="component" value="Unassembled WGS sequence"/>
</dbReference>
<name>A0ABT5KEW0_9BURK</name>
<dbReference type="InterPro" id="IPR051783">
    <property type="entry name" value="NAD(P)-dependent_oxidoreduct"/>
</dbReference>
<sequence length="328" mass="35084">MQTSILILGAAGRLGQCLTRTFAAAGWQVIAQARKPLPDELSKLANVRTLNCDALDRAALLKGAQGASVVINALNPPYTEWHQLLLPLADAAQATAKALGALLMLPGNVYNFGNELPSLLTPNTPERANTPKAGLRIAMEARMAAEPGLDSVVLRAGDFFGGPGTGSWFDLALTSKLKSDRFIYPGPLDQTHAWAYLPDLAECFVRVAEKRNDLSGHHRLHYAGHSVEGRVMQQALEQAWGQPLKAGGLPWLAIRLGSPFVASWRAIAEMRYLWLRPHRLDDTELRLLIGEPPQTRLVTALRDSLVALGMPAAGVAAGTAGATAGATA</sequence>